<feature type="domain" description="Acyl-CoA dehydrogenase/oxidase C-terminal" evidence="9">
    <location>
        <begin position="228"/>
        <end position="369"/>
    </location>
</feature>
<evidence type="ECO:0000256" key="4">
    <source>
        <dbReference type="ARBA" id="ARBA00022827"/>
    </source>
</evidence>
<dbReference type="InterPro" id="IPR037069">
    <property type="entry name" value="AcylCoA_DH/ox_N_sf"/>
</dbReference>
<dbReference type="PIRSF" id="PIRSF016578">
    <property type="entry name" value="HsaA"/>
    <property type="match status" value="1"/>
</dbReference>
<evidence type="ECO:0000259" key="11">
    <source>
        <dbReference type="Pfam" id="PF02771"/>
    </source>
</evidence>
<proteinExistence type="inferred from homology"/>
<gene>
    <name evidence="12" type="ORF">BA70_10485</name>
</gene>
<dbReference type="InterPro" id="IPR009100">
    <property type="entry name" value="AcylCoA_DH/oxidase_NM_dom_sf"/>
</dbReference>
<dbReference type="PANTHER" id="PTHR43884">
    <property type="entry name" value="ACYL-COA DEHYDROGENASE"/>
    <property type="match status" value="1"/>
</dbReference>
<dbReference type="AlphaFoldDB" id="A0A081LE74"/>
<dbReference type="PANTHER" id="PTHR43884:SF12">
    <property type="entry name" value="ISOVALERYL-COA DEHYDROGENASE, MITOCHONDRIAL-RELATED"/>
    <property type="match status" value="1"/>
</dbReference>
<evidence type="ECO:0000313" key="13">
    <source>
        <dbReference type="Proteomes" id="UP000028091"/>
    </source>
</evidence>
<dbReference type="EMBL" id="JOTP01000003">
    <property type="protein sequence ID" value="KEP27550.1"/>
    <property type="molecule type" value="Genomic_DNA"/>
</dbReference>
<dbReference type="Gene3D" id="2.40.110.10">
    <property type="entry name" value="Butyryl-CoA Dehydrogenase, subunit A, domain 2"/>
    <property type="match status" value="1"/>
</dbReference>
<dbReference type="InterPro" id="IPR036250">
    <property type="entry name" value="AcylCo_DH-like_C"/>
</dbReference>
<dbReference type="FunFam" id="1.20.140.10:FF:000004">
    <property type="entry name" value="Acyl-CoA dehydrogenase FadE25"/>
    <property type="match status" value="1"/>
</dbReference>
<evidence type="ECO:0000256" key="7">
    <source>
        <dbReference type="ARBA" id="ARBA00067585"/>
    </source>
</evidence>
<evidence type="ECO:0000256" key="6">
    <source>
        <dbReference type="ARBA" id="ARBA00052546"/>
    </source>
</evidence>
<dbReference type="InterPro" id="IPR046373">
    <property type="entry name" value="Acyl-CoA_Oxase/DH_mid-dom_sf"/>
</dbReference>
<protein>
    <recommendedName>
        <fullName evidence="7">Acyl-CoA dehydrogenase</fullName>
    </recommendedName>
</protein>
<dbReference type="GO" id="GO:0003995">
    <property type="term" value="F:acyl-CoA dehydrogenase activity"/>
    <property type="evidence" value="ECO:0007669"/>
    <property type="project" value="InterPro"/>
</dbReference>
<name>A0A081LE74_9BACI</name>
<dbReference type="InterPro" id="IPR006089">
    <property type="entry name" value="Acyl-CoA_DH_CS"/>
</dbReference>
<dbReference type="Pfam" id="PF00441">
    <property type="entry name" value="Acyl-CoA_dh_1"/>
    <property type="match status" value="1"/>
</dbReference>
<evidence type="ECO:0000259" key="10">
    <source>
        <dbReference type="Pfam" id="PF02770"/>
    </source>
</evidence>
<keyword evidence="4 8" id="KW-0274">FAD</keyword>
<dbReference type="SUPFAM" id="SSF47203">
    <property type="entry name" value="Acyl-CoA dehydrogenase C-terminal domain-like"/>
    <property type="match status" value="1"/>
</dbReference>
<dbReference type="RefSeq" id="WP_034318239.1">
    <property type="nucleotide sequence ID" value="NZ_JOTP01000003.1"/>
</dbReference>
<evidence type="ECO:0000256" key="3">
    <source>
        <dbReference type="ARBA" id="ARBA00022630"/>
    </source>
</evidence>
<dbReference type="FunFam" id="1.10.540.10:FF:000002">
    <property type="entry name" value="Acyl-CoA dehydrogenase FadE19"/>
    <property type="match status" value="1"/>
</dbReference>
<dbReference type="InterPro" id="IPR009075">
    <property type="entry name" value="AcylCo_DH/oxidase_C"/>
</dbReference>
<evidence type="ECO:0000256" key="2">
    <source>
        <dbReference type="ARBA" id="ARBA00009347"/>
    </source>
</evidence>
<evidence type="ECO:0000256" key="1">
    <source>
        <dbReference type="ARBA" id="ARBA00001974"/>
    </source>
</evidence>
<dbReference type="Proteomes" id="UP000028091">
    <property type="component" value="Unassembled WGS sequence"/>
</dbReference>
<comment type="similarity">
    <text evidence="2 8">Belongs to the acyl-CoA dehydrogenase family.</text>
</comment>
<evidence type="ECO:0000259" key="9">
    <source>
        <dbReference type="Pfam" id="PF00441"/>
    </source>
</evidence>
<organism evidence="12 13">
    <name type="scientific">Bacillus zhangzhouensis</name>
    <dbReference type="NCBI Taxonomy" id="1178540"/>
    <lineage>
        <taxon>Bacteria</taxon>
        <taxon>Bacillati</taxon>
        <taxon>Bacillota</taxon>
        <taxon>Bacilli</taxon>
        <taxon>Bacillales</taxon>
        <taxon>Bacillaceae</taxon>
        <taxon>Bacillus</taxon>
    </lineage>
</organism>
<feature type="domain" description="Acyl-CoA dehydrogenase/oxidase N-terminal" evidence="11">
    <location>
        <begin position="6"/>
        <end position="117"/>
    </location>
</feature>
<comment type="catalytic activity">
    <reaction evidence="6">
        <text>a 2,3-saturated acyl-CoA + A = a 2,3-dehydroacyl-CoA + AH2</text>
        <dbReference type="Rhea" id="RHEA:48608"/>
        <dbReference type="ChEBI" id="CHEBI:13193"/>
        <dbReference type="ChEBI" id="CHEBI:17499"/>
        <dbReference type="ChEBI" id="CHEBI:60015"/>
        <dbReference type="ChEBI" id="CHEBI:65111"/>
    </reaction>
</comment>
<dbReference type="eggNOG" id="COG1960">
    <property type="taxonomic scope" value="Bacteria"/>
</dbReference>
<dbReference type="Pfam" id="PF02770">
    <property type="entry name" value="Acyl-CoA_dh_M"/>
    <property type="match status" value="1"/>
</dbReference>
<keyword evidence="13" id="KW-1185">Reference proteome</keyword>
<keyword evidence="5 8" id="KW-0560">Oxidoreductase</keyword>
<dbReference type="SUPFAM" id="SSF56645">
    <property type="entry name" value="Acyl-CoA dehydrogenase NM domain-like"/>
    <property type="match status" value="1"/>
</dbReference>
<dbReference type="Gene3D" id="1.20.140.10">
    <property type="entry name" value="Butyryl-CoA Dehydrogenase, subunit A, domain 3"/>
    <property type="match status" value="1"/>
</dbReference>
<evidence type="ECO:0000256" key="5">
    <source>
        <dbReference type="ARBA" id="ARBA00023002"/>
    </source>
</evidence>
<dbReference type="FunFam" id="2.40.110.10:FF:000001">
    <property type="entry name" value="Acyl-CoA dehydrogenase, mitochondrial"/>
    <property type="match status" value="1"/>
</dbReference>
<comment type="cofactor">
    <cofactor evidence="1 8">
        <name>FAD</name>
        <dbReference type="ChEBI" id="CHEBI:57692"/>
    </cofactor>
</comment>
<keyword evidence="3 8" id="KW-0285">Flavoprotein</keyword>
<dbReference type="Pfam" id="PF02771">
    <property type="entry name" value="Acyl-CoA_dh_N"/>
    <property type="match status" value="1"/>
</dbReference>
<comment type="caution">
    <text evidence="12">The sequence shown here is derived from an EMBL/GenBank/DDBJ whole genome shotgun (WGS) entry which is preliminary data.</text>
</comment>
<dbReference type="PROSITE" id="PS00072">
    <property type="entry name" value="ACYL_COA_DH_1"/>
    <property type="match status" value="1"/>
</dbReference>
<reference evidence="12 13" key="1">
    <citation type="submission" date="2012-09" db="EMBL/GenBank/DDBJ databases">
        <title>Genome Sequence of Bacillus sp. DW5-4.</title>
        <authorList>
            <person name="Lai Q."/>
            <person name="Liu Y."/>
            <person name="Shao Z."/>
        </authorList>
    </citation>
    <scope>NUCLEOTIDE SEQUENCE [LARGE SCALE GENOMIC DNA]</scope>
    <source>
        <strain evidence="12 13">DW5-4</strain>
    </source>
</reference>
<feature type="domain" description="Acyl-CoA oxidase/dehydrogenase middle" evidence="10">
    <location>
        <begin position="121"/>
        <end position="216"/>
    </location>
</feature>
<accession>A0A081LE74</accession>
<dbReference type="InterPro" id="IPR013786">
    <property type="entry name" value="AcylCoA_DH/ox_N"/>
</dbReference>
<dbReference type="Gene3D" id="1.10.540.10">
    <property type="entry name" value="Acyl-CoA dehydrogenase/oxidase, N-terminal domain"/>
    <property type="match status" value="1"/>
</dbReference>
<evidence type="ECO:0000256" key="8">
    <source>
        <dbReference type="RuleBase" id="RU362125"/>
    </source>
</evidence>
<dbReference type="InterPro" id="IPR006091">
    <property type="entry name" value="Acyl-CoA_Oxase/DH_mid-dom"/>
</dbReference>
<dbReference type="GO" id="GO:0050660">
    <property type="term" value="F:flavin adenine dinucleotide binding"/>
    <property type="evidence" value="ECO:0007669"/>
    <property type="project" value="InterPro"/>
</dbReference>
<sequence>MDVMLTEKQRLWREQVASFARQHVFPEVEAMEQGQFPKTLLAEMGGQGFLGLPIPAAYQGLGADFTTYIIAIHELSKVSATIGVIVSVHTSVVTMPILAFGTTEQKESYVPLLASGQKLGAFCLTEPTAGSDASSIQLRAERVDDHYELNGTKIFITSGGEAELYLVFAVTDPASAKKNISAFIVEKDTPGFTIGKDEKKMGLHGSKTVTLHFDGVRIPKEQLLGAEGEGFRMAMSSLNAGRIGIAAQSLGIAEAALTEAVTYLKQHPAGLETTIRLGDLAAKLEAAKLLVYQAASYKEANRPVTKEASMAKLFASKTAVEISTEAIHLLGMDGYTNRYHAERYFRDAKICEIYEGTSEIQRLVICKQLI</sequence>
<evidence type="ECO:0000313" key="12">
    <source>
        <dbReference type="EMBL" id="KEP27550.1"/>
    </source>
</evidence>
<dbReference type="OrthoDB" id="9802447at2"/>